<dbReference type="InterPro" id="IPR052155">
    <property type="entry name" value="Biofilm_reg_signaling"/>
</dbReference>
<dbReference type="PROSITE" id="PS50113">
    <property type="entry name" value="PAC"/>
    <property type="match status" value="2"/>
</dbReference>
<dbReference type="CDD" id="cd00082">
    <property type="entry name" value="HisKA"/>
    <property type="match status" value="1"/>
</dbReference>
<dbReference type="PANTHER" id="PTHR44757">
    <property type="entry name" value="DIGUANYLATE CYCLASE DGCP"/>
    <property type="match status" value="1"/>
</dbReference>
<gene>
    <name evidence="3" type="primary">htlD</name>
    <name evidence="3" type="ORF">MMAB1_0192</name>
</gene>
<dbReference type="Pfam" id="PF13426">
    <property type="entry name" value="PAS_9"/>
    <property type="match status" value="2"/>
</dbReference>
<dbReference type="SMART" id="SM00091">
    <property type="entry name" value="PAS"/>
    <property type="match status" value="3"/>
</dbReference>
<keyword evidence="3" id="KW-0378">Hydrolase</keyword>
<dbReference type="AlphaFoldDB" id="A0A0X3BHQ3"/>
<dbReference type="RefSeq" id="WP_062261137.1">
    <property type="nucleotide sequence ID" value="NZ_LT158599.1"/>
</dbReference>
<dbReference type="NCBIfam" id="TIGR00229">
    <property type="entry name" value="sensory_box"/>
    <property type="match status" value="3"/>
</dbReference>
<dbReference type="EMBL" id="LT158599">
    <property type="protein sequence ID" value="CVK31409.1"/>
    <property type="molecule type" value="Genomic_DNA"/>
</dbReference>
<dbReference type="Gene3D" id="3.30.450.20">
    <property type="entry name" value="PAS domain"/>
    <property type="match status" value="3"/>
</dbReference>
<feature type="domain" description="PAS" evidence="1">
    <location>
        <begin position="430"/>
        <end position="500"/>
    </location>
</feature>
<dbReference type="InterPro" id="IPR013656">
    <property type="entry name" value="PAS_4"/>
</dbReference>
<dbReference type="SUPFAM" id="SSF55785">
    <property type="entry name" value="PYP-like sensor domain (PAS domain)"/>
    <property type="match status" value="3"/>
</dbReference>
<evidence type="ECO:0000259" key="2">
    <source>
        <dbReference type="PROSITE" id="PS50113"/>
    </source>
</evidence>
<dbReference type="InterPro" id="IPR000014">
    <property type="entry name" value="PAS"/>
</dbReference>
<dbReference type="Gene3D" id="3.30.450.40">
    <property type="match status" value="1"/>
</dbReference>
<dbReference type="Proteomes" id="UP000069850">
    <property type="component" value="Chromosome 1"/>
</dbReference>
<dbReference type="Pfam" id="PF08448">
    <property type="entry name" value="PAS_4"/>
    <property type="match status" value="1"/>
</dbReference>
<dbReference type="SMART" id="SM00388">
    <property type="entry name" value="HisKA"/>
    <property type="match status" value="1"/>
</dbReference>
<protein>
    <submittedName>
        <fullName evidence="3">Putative PAS/PAC sensor protein</fullName>
        <ecNumber evidence="3">3.1.1.61</ecNumber>
    </submittedName>
</protein>
<dbReference type="GeneID" id="27136309"/>
<dbReference type="Pfam" id="PF01590">
    <property type="entry name" value="GAF"/>
    <property type="match status" value="1"/>
</dbReference>
<feature type="domain" description="PAC" evidence="2">
    <location>
        <begin position="503"/>
        <end position="554"/>
    </location>
</feature>
<dbReference type="InterPro" id="IPR003661">
    <property type="entry name" value="HisK_dim/P_dom"/>
</dbReference>
<dbReference type="GO" id="GO:0008984">
    <property type="term" value="F:protein-glutamate methylesterase activity"/>
    <property type="evidence" value="ECO:0007669"/>
    <property type="project" value="UniProtKB-EC"/>
</dbReference>
<dbReference type="InterPro" id="IPR003018">
    <property type="entry name" value="GAF"/>
</dbReference>
<dbReference type="InterPro" id="IPR000700">
    <property type="entry name" value="PAS-assoc_C"/>
</dbReference>
<dbReference type="InterPro" id="IPR029016">
    <property type="entry name" value="GAF-like_dom_sf"/>
</dbReference>
<dbReference type="OrthoDB" id="8127at2157"/>
<dbReference type="KEGG" id="mema:MMAB1_0192"/>
<dbReference type="InterPro" id="IPR035965">
    <property type="entry name" value="PAS-like_dom_sf"/>
</dbReference>
<accession>A0A0X3BHQ3</accession>
<feature type="domain" description="PAC" evidence="2">
    <location>
        <begin position="208"/>
        <end position="260"/>
    </location>
</feature>
<dbReference type="SMART" id="SM00065">
    <property type="entry name" value="GAF"/>
    <property type="match status" value="1"/>
</dbReference>
<evidence type="ECO:0000313" key="4">
    <source>
        <dbReference type="Proteomes" id="UP000069850"/>
    </source>
</evidence>
<dbReference type="SUPFAM" id="SSF55781">
    <property type="entry name" value="GAF domain-like"/>
    <property type="match status" value="1"/>
</dbReference>
<reference evidence="3 4" key="1">
    <citation type="submission" date="2016-01" db="EMBL/GenBank/DDBJ databases">
        <authorList>
            <person name="Manzoor S."/>
        </authorList>
    </citation>
    <scope>NUCLEOTIDE SEQUENCE [LARGE SCALE GENOMIC DNA]</scope>
    <source>
        <strain evidence="3">Methanoculleus sp MAB1</strain>
    </source>
</reference>
<sequence>MYHCFEELDDAVVILDRDNNVARLNGSFQETFGIGDDAAQGMEIGNLIARHLAPLFEEGDSVGRIIETLRCRREVSHVTCRMQPSHGGMRWFSFSCRVMTGEPYAGMMLIRFRDVTPERDEAARSVLDTAAQVRPELIYASIGEMLPYGIWICELDGTALYVSASFLNLAGTTLEECRRTGLMDCIPLKDAAGVLDDWKRCLNTGCRWDRELVVADPDRGHRTILSRGAPVRDENDQIILWAGINLDVTARKQAERLTAVRAAQQAAIADLGQFALAGAGSRELMNAVVRTVAEHLGVEYVKVLRYLPDEEMFLLEAAVGFDSAQTGMRRVEGGADSQAGYTLLSGKPVIVDDFRTETRFHGPALLRDEEIMSGISVIIQGDKAPYGVLGAHTRMRRIFTRDDINFVQAAANVLAQGIERRVAEEALMMSEKKFREIAQRSFDMIYTCYHEGGITYISPAVERILGYTPAELVGSWCRNFVSPSSLAAWKEGQKKIARGEPVEGLEVEFRRKDGTAAFVELNESPIMEHGRVVGVQVVGRDITERKQNEHLRQQAFEQIERNIEQFAVLGDHIRQPLQVILGRAELLDDEKTAAIVRAQVERINEYITQLDRGWVESREVRAFLRRHDRE</sequence>
<name>A0A0X3BHQ3_9EURY</name>
<dbReference type="CDD" id="cd00130">
    <property type="entry name" value="PAS"/>
    <property type="match status" value="3"/>
</dbReference>
<dbReference type="PANTHER" id="PTHR44757:SF2">
    <property type="entry name" value="BIOFILM ARCHITECTURE MAINTENANCE PROTEIN MBAA"/>
    <property type="match status" value="1"/>
</dbReference>
<evidence type="ECO:0000313" key="3">
    <source>
        <dbReference type="EMBL" id="CVK31409.1"/>
    </source>
</evidence>
<proteinExistence type="predicted"/>
<dbReference type="InterPro" id="IPR001610">
    <property type="entry name" value="PAC"/>
</dbReference>
<organism evidence="3 4">
    <name type="scientific">Methanoculleus bourgensis</name>
    <dbReference type="NCBI Taxonomy" id="83986"/>
    <lineage>
        <taxon>Archaea</taxon>
        <taxon>Methanobacteriati</taxon>
        <taxon>Methanobacteriota</taxon>
        <taxon>Stenosarchaea group</taxon>
        <taxon>Methanomicrobia</taxon>
        <taxon>Methanomicrobiales</taxon>
        <taxon>Methanomicrobiaceae</taxon>
        <taxon>Methanoculleus</taxon>
    </lineage>
</organism>
<dbReference type="SMART" id="SM00086">
    <property type="entry name" value="PAC"/>
    <property type="match status" value="3"/>
</dbReference>
<evidence type="ECO:0000259" key="1">
    <source>
        <dbReference type="PROSITE" id="PS50112"/>
    </source>
</evidence>
<dbReference type="GO" id="GO:0000155">
    <property type="term" value="F:phosphorelay sensor kinase activity"/>
    <property type="evidence" value="ECO:0007669"/>
    <property type="project" value="InterPro"/>
</dbReference>
<dbReference type="EC" id="3.1.1.61" evidence="3"/>
<dbReference type="PROSITE" id="PS50112">
    <property type="entry name" value="PAS"/>
    <property type="match status" value="1"/>
</dbReference>